<keyword evidence="2" id="KW-0677">Repeat</keyword>
<dbReference type="Gene3D" id="1.25.40.10">
    <property type="entry name" value="Tetratricopeptide repeat domain"/>
    <property type="match status" value="1"/>
</dbReference>
<dbReference type="RefSeq" id="WP_057008358.1">
    <property type="nucleotide sequence ID" value="NZ_JYLK01000007.1"/>
</dbReference>
<keyword evidence="6" id="KW-0472">Membrane</keyword>
<keyword evidence="12" id="KW-1185">Reference proteome</keyword>
<dbReference type="AlphaFoldDB" id="A0A0R2ZH42"/>
<evidence type="ECO:0000259" key="8">
    <source>
        <dbReference type="Pfam" id="PF23914"/>
    </source>
</evidence>
<dbReference type="NCBIfam" id="TIGR03142">
    <property type="entry name" value="cytochro_ccmI"/>
    <property type="match status" value="1"/>
</dbReference>
<evidence type="ECO:0000256" key="4">
    <source>
        <dbReference type="ARBA" id="ARBA00022803"/>
    </source>
</evidence>
<evidence type="ECO:0000259" key="7">
    <source>
        <dbReference type="Pfam" id="PF23892"/>
    </source>
</evidence>
<dbReference type="Pfam" id="PF23892">
    <property type="entry name" value="Ig_CycH"/>
    <property type="match status" value="1"/>
</dbReference>
<feature type="domain" description="Cytochrome c-type biogenesis protein H TPR" evidence="8">
    <location>
        <begin position="132"/>
        <end position="256"/>
    </location>
</feature>
<evidence type="ECO:0000313" key="11">
    <source>
        <dbReference type="Proteomes" id="UP000052019"/>
    </source>
</evidence>
<dbReference type="PANTHER" id="PTHR47870:SF4">
    <property type="entry name" value="CYTOCHROME C-TYPE BIOGENESIS PROTEIN CYCH"/>
    <property type="match status" value="1"/>
</dbReference>
<dbReference type="InterPro" id="IPR056413">
    <property type="entry name" value="TPR_CcmH_CycH"/>
</dbReference>
<evidence type="ECO:0000256" key="6">
    <source>
        <dbReference type="SAM" id="Phobius"/>
    </source>
</evidence>
<comment type="subcellular location">
    <subcellularLocation>
        <location evidence="1">Cell envelope</location>
    </subcellularLocation>
</comment>
<feature type="domain" description="Cytochrome c-type biogenesis protein H Ig-like" evidence="7">
    <location>
        <begin position="286"/>
        <end position="390"/>
    </location>
</feature>
<proteinExistence type="predicted"/>
<evidence type="ECO:0000256" key="3">
    <source>
        <dbReference type="ARBA" id="ARBA00022748"/>
    </source>
</evidence>
<dbReference type="GO" id="GO:0017004">
    <property type="term" value="P:cytochrome complex assembly"/>
    <property type="evidence" value="ECO:0007669"/>
    <property type="project" value="UniProtKB-KW"/>
</dbReference>
<keyword evidence="3" id="KW-0201">Cytochrome c-type biogenesis</keyword>
<dbReference type="InterPro" id="IPR011990">
    <property type="entry name" value="TPR-like_helical_dom_sf"/>
</dbReference>
<dbReference type="GO" id="GO:0030313">
    <property type="term" value="C:cell envelope"/>
    <property type="evidence" value="ECO:0007669"/>
    <property type="project" value="UniProtKB-SubCell"/>
</dbReference>
<dbReference type="SMART" id="SM00028">
    <property type="entry name" value="TPR"/>
    <property type="match status" value="2"/>
</dbReference>
<evidence type="ECO:0000313" key="9">
    <source>
        <dbReference type="EMBL" id="KRP60103.1"/>
    </source>
</evidence>
<dbReference type="EMBL" id="LT629760">
    <property type="protein sequence ID" value="SDS61855.1"/>
    <property type="molecule type" value="Genomic_DNA"/>
</dbReference>
<keyword evidence="6" id="KW-1133">Transmembrane helix</keyword>
<dbReference type="InterPro" id="IPR019734">
    <property type="entry name" value="TPR_rpt"/>
</dbReference>
<evidence type="ECO:0000256" key="5">
    <source>
        <dbReference type="PROSITE-ProRule" id="PRU00339"/>
    </source>
</evidence>
<dbReference type="OrthoDB" id="9776053at2"/>
<dbReference type="EMBL" id="JYLK01000007">
    <property type="protein sequence ID" value="KRP60103.1"/>
    <property type="molecule type" value="Genomic_DNA"/>
</dbReference>
<name>A0A0R2ZH42_9PSED</name>
<keyword evidence="4 5" id="KW-0802">TPR repeat</keyword>
<keyword evidence="6" id="KW-0812">Transmembrane</keyword>
<evidence type="ECO:0000256" key="1">
    <source>
        <dbReference type="ARBA" id="ARBA00004196"/>
    </source>
</evidence>
<protein>
    <submittedName>
        <fullName evidence="9 10">Cytochrome C</fullName>
    </submittedName>
</protein>
<dbReference type="PATRIC" id="fig|200450.4.peg.4654"/>
<organism evidence="9 11">
    <name type="scientific">Pseudomonas trivialis</name>
    <dbReference type="NCBI Taxonomy" id="200450"/>
    <lineage>
        <taxon>Bacteria</taxon>
        <taxon>Pseudomonadati</taxon>
        <taxon>Pseudomonadota</taxon>
        <taxon>Gammaproteobacteria</taxon>
        <taxon>Pseudomonadales</taxon>
        <taxon>Pseudomonadaceae</taxon>
        <taxon>Pseudomonas</taxon>
    </lineage>
</organism>
<evidence type="ECO:0000313" key="10">
    <source>
        <dbReference type="EMBL" id="SDS61855.1"/>
    </source>
</evidence>
<dbReference type="GO" id="GO:0005886">
    <property type="term" value="C:plasma membrane"/>
    <property type="evidence" value="ECO:0007669"/>
    <property type="project" value="TreeGrafter"/>
</dbReference>
<dbReference type="Pfam" id="PF23914">
    <property type="entry name" value="TPR_CcmH_CycH"/>
    <property type="match status" value="1"/>
</dbReference>
<dbReference type="Proteomes" id="UP000183126">
    <property type="component" value="Chromosome I"/>
</dbReference>
<feature type="repeat" description="TPR" evidence="5">
    <location>
        <begin position="150"/>
        <end position="183"/>
    </location>
</feature>
<dbReference type="InterPro" id="IPR056412">
    <property type="entry name" value="Ig_CycH"/>
</dbReference>
<sequence length="394" mass="42816">MIDFWLAAGLLLLTALSFLLIPVLRGRRAQREEDRTALNVALYQERLAELHVQQQEGVLTAAQLETGRAEAARELLADTEGVQLPRESRLGKPLPLLAALLVPVLGVALYLHYGASDKVELTRELSRPPVSMEDMTHRLERAAAAQPDSAEGLYFLGRAYMAQGRSADAARVFERTVALAGRRPELLGQWAQAQYFADNKQWSPRIQALTDEALKLDPKEVTSLGLLGIAAFEGQRYQAAIDYWNRLLAQLPAEDNSRAALQGGIDRAAQKLKENGGVVAQQSVMTVRVDLSAEVKANVLPSDSVFIFVRAVKGPPAPLAVKRVTVAELPITVELGDADAMMPSLKLSNFPEVQLVARISRAGIPTAGQWIGRSQPLASSTTALQPLTIDSPDP</sequence>
<dbReference type="SUPFAM" id="SSF48452">
    <property type="entry name" value="TPR-like"/>
    <property type="match status" value="1"/>
</dbReference>
<reference evidence="9 11" key="1">
    <citation type="submission" date="2015-02" db="EMBL/GenBank/DDBJ databases">
        <title>Two Pseudomonas sp. nov. isolated from raw milk.</title>
        <authorList>
            <person name="Wenning M."/>
            <person name="von Neubeck M."/>
            <person name="Huptas C."/>
            <person name="Scherer S."/>
        </authorList>
    </citation>
    <scope>NUCLEOTIDE SEQUENCE [LARGE SCALE GENOMIC DNA]</scope>
    <source>
        <strain evidence="9 11">DSM 14937</strain>
    </source>
</reference>
<dbReference type="InterPro" id="IPR051263">
    <property type="entry name" value="C-type_cytochrome_biogenesis"/>
</dbReference>
<evidence type="ECO:0000313" key="12">
    <source>
        <dbReference type="Proteomes" id="UP000183126"/>
    </source>
</evidence>
<feature type="transmembrane region" description="Helical" evidence="6">
    <location>
        <begin position="6"/>
        <end position="24"/>
    </location>
</feature>
<dbReference type="Proteomes" id="UP000052019">
    <property type="component" value="Unassembled WGS sequence"/>
</dbReference>
<reference evidence="10 12" key="2">
    <citation type="submission" date="2016-10" db="EMBL/GenBank/DDBJ databases">
        <authorList>
            <person name="Varghese N."/>
            <person name="Submissions S."/>
        </authorList>
    </citation>
    <scope>NUCLEOTIDE SEQUENCE [LARGE SCALE GENOMIC DNA]</scope>
    <source>
        <strain evidence="10 12">BS3111</strain>
    </source>
</reference>
<accession>A0A0R2ZH42</accession>
<dbReference type="PANTHER" id="PTHR47870">
    <property type="entry name" value="CYTOCHROME C-TYPE BIOGENESIS PROTEIN CCMH"/>
    <property type="match status" value="1"/>
</dbReference>
<feature type="transmembrane region" description="Helical" evidence="6">
    <location>
        <begin position="94"/>
        <end position="113"/>
    </location>
</feature>
<dbReference type="InterPro" id="IPR017560">
    <property type="entry name" value="Cyt_c_biogenesis_CcmI"/>
</dbReference>
<evidence type="ECO:0000256" key="2">
    <source>
        <dbReference type="ARBA" id="ARBA00022737"/>
    </source>
</evidence>
<gene>
    <name evidence="10" type="ORF">SAMN04490205_3059</name>
    <name evidence="9" type="ORF">TU79_13105</name>
</gene>
<dbReference type="PROSITE" id="PS50005">
    <property type="entry name" value="TPR"/>
    <property type="match status" value="1"/>
</dbReference>